<sequence length="320" mass="34618">MAGSFNCSVVPSETATDAGVAGTGVLLSFIVTAGISLIMSLIIVLHEARRGSEIIVLRKLLLSLSDQQVLTGIGIQSVALAKMKSMVPYHFFIVWMLSLLSTATHVGTLLALVNDFKRDWVLRWLRQFFMFVNLVLSIVSGTFILMSVMRDLKPTLPIACVWEVEATKAASNAATSVAGTIGVMAGQVIFFVVGVWYLHVKNRKWLRTVQLVGLLVLGAIGISAAVRVILLSQAFGTPSVKLADTGEKDWSFGQLLPLLLLLLPLVSAVEIGRGEMKVPSPIADDDAAPLLSGGEKPPGNRSSFQPNPFWGEQKSRFSKW</sequence>
<feature type="transmembrane region" description="Helical" evidence="2">
    <location>
        <begin position="128"/>
        <end position="149"/>
    </location>
</feature>
<evidence type="ECO:0000313" key="4">
    <source>
        <dbReference type="Proteomes" id="UP001595075"/>
    </source>
</evidence>
<accession>A0ABR4BUB2</accession>
<dbReference type="InterPro" id="IPR053018">
    <property type="entry name" value="Elsinochrome_Biosynth-Asso"/>
</dbReference>
<dbReference type="Proteomes" id="UP001595075">
    <property type="component" value="Unassembled WGS sequence"/>
</dbReference>
<proteinExistence type="predicted"/>
<keyword evidence="4" id="KW-1185">Reference proteome</keyword>
<reference evidence="3 4" key="1">
    <citation type="journal article" date="2024" name="Commun. Biol.">
        <title>Comparative genomic analysis of thermophilic fungi reveals convergent evolutionary adaptations and gene losses.</title>
        <authorList>
            <person name="Steindorff A.S."/>
            <person name="Aguilar-Pontes M.V."/>
            <person name="Robinson A.J."/>
            <person name="Andreopoulos B."/>
            <person name="LaButti K."/>
            <person name="Kuo A."/>
            <person name="Mondo S."/>
            <person name="Riley R."/>
            <person name="Otillar R."/>
            <person name="Haridas S."/>
            <person name="Lipzen A."/>
            <person name="Grimwood J."/>
            <person name="Schmutz J."/>
            <person name="Clum A."/>
            <person name="Reid I.D."/>
            <person name="Moisan M.C."/>
            <person name="Butler G."/>
            <person name="Nguyen T.T.M."/>
            <person name="Dewar K."/>
            <person name="Conant G."/>
            <person name="Drula E."/>
            <person name="Henrissat B."/>
            <person name="Hansel C."/>
            <person name="Singer S."/>
            <person name="Hutchinson M.I."/>
            <person name="de Vries R.P."/>
            <person name="Natvig D.O."/>
            <person name="Powell A.J."/>
            <person name="Tsang A."/>
            <person name="Grigoriev I.V."/>
        </authorList>
    </citation>
    <scope>NUCLEOTIDE SEQUENCE [LARGE SCALE GENOMIC DNA]</scope>
    <source>
        <strain evidence="3 4">CBS 494.80</strain>
    </source>
</reference>
<dbReference type="PANTHER" id="PTHR37577">
    <property type="entry name" value="INTEGRAL MEMBRANE PROTEIN"/>
    <property type="match status" value="1"/>
</dbReference>
<dbReference type="EMBL" id="JAZHXI010000019">
    <property type="protein sequence ID" value="KAL2061242.1"/>
    <property type="molecule type" value="Genomic_DNA"/>
</dbReference>
<keyword evidence="2" id="KW-0472">Membrane</keyword>
<protein>
    <submittedName>
        <fullName evidence="3">Uncharacterized protein</fullName>
    </submittedName>
</protein>
<dbReference type="PANTHER" id="PTHR37577:SF1">
    <property type="entry name" value="INTEGRAL MEMBRANE PROTEIN"/>
    <property type="match status" value="1"/>
</dbReference>
<keyword evidence="2" id="KW-0812">Transmembrane</keyword>
<evidence type="ECO:0000256" key="2">
    <source>
        <dbReference type="SAM" id="Phobius"/>
    </source>
</evidence>
<feature type="transmembrane region" description="Helical" evidence="2">
    <location>
        <begin position="92"/>
        <end position="116"/>
    </location>
</feature>
<feature type="transmembrane region" description="Helical" evidence="2">
    <location>
        <begin position="20"/>
        <end position="48"/>
    </location>
</feature>
<keyword evidence="2" id="KW-1133">Transmembrane helix</keyword>
<name>A0ABR4BUB2_9HELO</name>
<comment type="caution">
    <text evidence="3">The sequence shown here is derived from an EMBL/GenBank/DDBJ whole genome shotgun (WGS) entry which is preliminary data.</text>
</comment>
<feature type="transmembrane region" description="Helical" evidence="2">
    <location>
        <begin position="250"/>
        <end position="269"/>
    </location>
</feature>
<feature type="transmembrane region" description="Helical" evidence="2">
    <location>
        <begin position="177"/>
        <end position="199"/>
    </location>
</feature>
<evidence type="ECO:0000313" key="3">
    <source>
        <dbReference type="EMBL" id="KAL2061242.1"/>
    </source>
</evidence>
<feature type="region of interest" description="Disordered" evidence="1">
    <location>
        <begin position="280"/>
        <end position="320"/>
    </location>
</feature>
<organism evidence="3 4">
    <name type="scientific">Oculimacula yallundae</name>
    <dbReference type="NCBI Taxonomy" id="86028"/>
    <lineage>
        <taxon>Eukaryota</taxon>
        <taxon>Fungi</taxon>
        <taxon>Dikarya</taxon>
        <taxon>Ascomycota</taxon>
        <taxon>Pezizomycotina</taxon>
        <taxon>Leotiomycetes</taxon>
        <taxon>Helotiales</taxon>
        <taxon>Ploettnerulaceae</taxon>
        <taxon>Oculimacula</taxon>
    </lineage>
</organism>
<gene>
    <name evidence="3" type="ORF">VTL71DRAFT_7515</name>
</gene>
<feature type="transmembrane region" description="Helical" evidence="2">
    <location>
        <begin position="211"/>
        <end position="230"/>
    </location>
</feature>
<evidence type="ECO:0000256" key="1">
    <source>
        <dbReference type="SAM" id="MobiDB-lite"/>
    </source>
</evidence>